<keyword evidence="3" id="KW-1185">Reference proteome</keyword>
<feature type="coiled-coil region" evidence="1">
    <location>
        <begin position="94"/>
        <end position="121"/>
    </location>
</feature>
<name>A0A8T1W6E4_9STRA</name>
<keyword evidence="1" id="KW-0175">Coiled coil</keyword>
<dbReference type="CDD" id="cd14686">
    <property type="entry name" value="bZIP"/>
    <property type="match status" value="1"/>
</dbReference>
<proteinExistence type="predicted"/>
<evidence type="ECO:0000313" key="3">
    <source>
        <dbReference type="Proteomes" id="UP000693981"/>
    </source>
</evidence>
<comment type="caution">
    <text evidence="2">The sequence shown here is derived from an EMBL/GenBank/DDBJ whole genome shotgun (WGS) entry which is preliminary data.</text>
</comment>
<dbReference type="EMBL" id="JAGDFL010000477">
    <property type="protein sequence ID" value="KAG7387379.1"/>
    <property type="molecule type" value="Genomic_DNA"/>
</dbReference>
<organism evidence="2 3">
    <name type="scientific">Phytophthora boehmeriae</name>
    <dbReference type="NCBI Taxonomy" id="109152"/>
    <lineage>
        <taxon>Eukaryota</taxon>
        <taxon>Sar</taxon>
        <taxon>Stramenopiles</taxon>
        <taxon>Oomycota</taxon>
        <taxon>Peronosporomycetes</taxon>
        <taxon>Peronosporales</taxon>
        <taxon>Peronosporaceae</taxon>
        <taxon>Phytophthora</taxon>
    </lineage>
</organism>
<dbReference type="AlphaFoldDB" id="A0A8T1W6E4"/>
<gene>
    <name evidence="2" type="ORF">PHYBOEH_008262</name>
</gene>
<accession>A0A8T1W6E4</accession>
<evidence type="ECO:0008006" key="4">
    <source>
        <dbReference type="Google" id="ProtNLM"/>
    </source>
</evidence>
<evidence type="ECO:0000256" key="1">
    <source>
        <dbReference type="SAM" id="Coils"/>
    </source>
</evidence>
<protein>
    <recommendedName>
        <fullName evidence="4">Bzip transcription factor</fullName>
    </recommendedName>
</protein>
<dbReference type="OrthoDB" id="107313at2759"/>
<reference evidence="2" key="1">
    <citation type="submission" date="2021-02" db="EMBL/GenBank/DDBJ databases">
        <authorList>
            <person name="Palmer J.M."/>
        </authorList>
    </citation>
    <scope>NUCLEOTIDE SEQUENCE</scope>
    <source>
        <strain evidence="2">SCRP23</strain>
    </source>
</reference>
<evidence type="ECO:0000313" key="2">
    <source>
        <dbReference type="EMBL" id="KAG7387379.1"/>
    </source>
</evidence>
<dbReference type="Proteomes" id="UP000693981">
    <property type="component" value="Unassembled WGS sequence"/>
</dbReference>
<sequence>MNFESALYPPHYQRFSDAVISDVMQRSGLDRSITDDYSVSVVTKETISVKTNESKRQEEVVPVDKETKKAAKLTWRERNRIHQAQYKLRQKTLERNLNIRVQSLRKEVEMLQTQKQHLEITRTPFTNSTVWNVAAEYFRLFRYGSNRTEISSNVSESEYSGNAVSPTHLTFLQQTMTSDVKIETGSGIEAMVESWTLSSNYFNDMDSRLVRLEDGPGETLVGISKVRIGVTLQTLQHVFPHLIEGRKLTPLGERMIGQQFYFTCSMYIEWDSSKGRISSMTYDADFMTPLLQLLGNLEDVSHVFDGAYVTPDAKMAALIAA</sequence>